<dbReference type="Proteomes" id="UP000807025">
    <property type="component" value="Unassembled WGS sequence"/>
</dbReference>
<feature type="region of interest" description="Disordered" evidence="1">
    <location>
        <begin position="1"/>
        <end position="26"/>
    </location>
</feature>
<name>A0A9P6DBQ9_PLEER</name>
<dbReference type="EMBL" id="MU154654">
    <property type="protein sequence ID" value="KAF9489953.1"/>
    <property type="molecule type" value="Genomic_DNA"/>
</dbReference>
<evidence type="ECO:0000313" key="3">
    <source>
        <dbReference type="Proteomes" id="UP000807025"/>
    </source>
</evidence>
<keyword evidence="3" id="KW-1185">Reference proteome</keyword>
<protein>
    <submittedName>
        <fullName evidence="2">Uncharacterized protein</fullName>
    </submittedName>
</protein>
<accession>A0A9P6DBQ9</accession>
<proteinExistence type="predicted"/>
<evidence type="ECO:0000256" key="1">
    <source>
        <dbReference type="SAM" id="MobiDB-lite"/>
    </source>
</evidence>
<organism evidence="2 3">
    <name type="scientific">Pleurotus eryngii</name>
    <name type="common">Boletus of the steppes</name>
    <dbReference type="NCBI Taxonomy" id="5323"/>
    <lineage>
        <taxon>Eukaryota</taxon>
        <taxon>Fungi</taxon>
        <taxon>Dikarya</taxon>
        <taxon>Basidiomycota</taxon>
        <taxon>Agaricomycotina</taxon>
        <taxon>Agaricomycetes</taxon>
        <taxon>Agaricomycetidae</taxon>
        <taxon>Agaricales</taxon>
        <taxon>Pleurotineae</taxon>
        <taxon>Pleurotaceae</taxon>
        <taxon>Pleurotus</taxon>
    </lineage>
</organism>
<sequence length="159" mass="17232">MEQFLLANPGGKGGSPPSTTEADSQGGVTAAAFVKGRVRGTGRCHSVVWGLRGDDLKVFGSISAFLEETIVVIPVCKVVPLPSQPTSLAKWILVLVKKVEEHVNIKWPKHKFAGGFFKHKMEQGEEQVERGASNININSAEECCMNKEEATPEMSEIPN</sequence>
<evidence type="ECO:0000313" key="2">
    <source>
        <dbReference type="EMBL" id="KAF9489953.1"/>
    </source>
</evidence>
<dbReference type="AlphaFoldDB" id="A0A9P6DBQ9"/>
<comment type="caution">
    <text evidence="2">The sequence shown here is derived from an EMBL/GenBank/DDBJ whole genome shotgun (WGS) entry which is preliminary data.</text>
</comment>
<gene>
    <name evidence="2" type="ORF">BDN71DRAFT_1435046</name>
</gene>
<reference evidence="2" key="1">
    <citation type="submission" date="2020-11" db="EMBL/GenBank/DDBJ databases">
        <authorList>
            <consortium name="DOE Joint Genome Institute"/>
            <person name="Ahrendt S."/>
            <person name="Riley R."/>
            <person name="Andreopoulos W."/>
            <person name="Labutti K."/>
            <person name="Pangilinan J."/>
            <person name="Ruiz-Duenas F.J."/>
            <person name="Barrasa J.M."/>
            <person name="Sanchez-Garcia M."/>
            <person name="Camarero S."/>
            <person name="Miyauchi S."/>
            <person name="Serrano A."/>
            <person name="Linde D."/>
            <person name="Babiker R."/>
            <person name="Drula E."/>
            <person name="Ayuso-Fernandez I."/>
            <person name="Pacheco R."/>
            <person name="Padilla G."/>
            <person name="Ferreira P."/>
            <person name="Barriuso J."/>
            <person name="Kellner H."/>
            <person name="Castanera R."/>
            <person name="Alfaro M."/>
            <person name="Ramirez L."/>
            <person name="Pisabarro A.G."/>
            <person name="Kuo A."/>
            <person name="Tritt A."/>
            <person name="Lipzen A."/>
            <person name="He G."/>
            <person name="Yan M."/>
            <person name="Ng V."/>
            <person name="Cullen D."/>
            <person name="Martin F."/>
            <person name="Rosso M.-N."/>
            <person name="Henrissat B."/>
            <person name="Hibbett D."/>
            <person name="Martinez A.T."/>
            <person name="Grigoriev I.V."/>
        </authorList>
    </citation>
    <scope>NUCLEOTIDE SEQUENCE</scope>
    <source>
        <strain evidence="2">ATCC 90797</strain>
    </source>
</reference>